<feature type="region of interest" description="Disordered" evidence="1">
    <location>
        <begin position="75"/>
        <end position="139"/>
    </location>
</feature>
<evidence type="ECO:0000313" key="2">
    <source>
        <dbReference type="EMBL" id="KAK9703043.1"/>
    </source>
</evidence>
<feature type="compositionally biased region" description="Low complexity" evidence="1">
    <location>
        <begin position="188"/>
        <end position="199"/>
    </location>
</feature>
<protein>
    <submittedName>
        <fullName evidence="2">Uncharacterized protein</fullName>
    </submittedName>
</protein>
<proteinExistence type="predicted"/>
<comment type="caution">
    <text evidence="2">The sequence shown here is derived from an EMBL/GenBank/DDBJ whole genome shotgun (WGS) entry which is preliminary data.</text>
</comment>
<organism evidence="2 3">
    <name type="scientific">Popillia japonica</name>
    <name type="common">Japanese beetle</name>
    <dbReference type="NCBI Taxonomy" id="7064"/>
    <lineage>
        <taxon>Eukaryota</taxon>
        <taxon>Metazoa</taxon>
        <taxon>Ecdysozoa</taxon>
        <taxon>Arthropoda</taxon>
        <taxon>Hexapoda</taxon>
        <taxon>Insecta</taxon>
        <taxon>Pterygota</taxon>
        <taxon>Neoptera</taxon>
        <taxon>Endopterygota</taxon>
        <taxon>Coleoptera</taxon>
        <taxon>Polyphaga</taxon>
        <taxon>Scarabaeiformia</taxon>
        <taxon>Scarabaeidae</taxon>
        <taxon>Rutelinae</taxon>
        <taxon>Popillia</taxon>
    </lineage>
</organism>
<name>A0AAW1JHI0_POPJA</name>
<keyword evidence="3" id="KW-1185">Reference proteome</keyword>
<evidence type="ECO:0000313" key="3">
    <source>
        <dbReference type="Proteomes" id="UP001458880"/>
    </source>
</evidence>
<feature type="region of interest" description="Disordered" evidence="1">
    <location>
        <begin position="188"/>
        <end position="249"/>
    </location>
</feature>
<feature type="region of interest" description="Disordered" evidence="1">
    <location>
        <begin position="1"/>
        <end position="44"/>
    </location>
</feature>
<dbReference type="AlphaFoldDB" id="A0AAW1JHI0"/>
<sequence length="249" mass="28187">MPSEDEGGTERRKPGKDAVRRRRRNGETQVFQEPKLLSGGTLADGLYENEQEMLQKYMDEVMMELECERKNELNERCLEDSEENNDSEIDYLEESHHYTESEQSDDEEQEQESVQEEKHSGNSELLTINEQAPVEEATDQEICINEQAPVEEATDQEICEKCRKLKNNKSAGEKGILPVLPTVNCHSTRSSVAATSTSSDITNRNANVDFDSDDSVADPNYISTADKQQRRPENTESDLSEEEVSSQSV</sequence>
<feature type="compositionally biased region" description="Acidic residues" evidence="1">
    <location>
        <begin position="102"/>
        <end position="114"/>
    </location>
</feature>
<gene>
    <name evidence="2" type="ORF">QE152_g29547</name>
</gene>
<dbReference type="EMBL" id="JASPKY010000377">
    <property type="protein sequence ID" value="KAK9703043.1"/>
    <property type="molecule type" value="Genomic_DNA"/>
</dbReference>
<reference evidence="2 3" key="1">
    <citation type="journal article" date="2024" name="BMC Genomics">
        <title>De novo assembly and annotation of Popillia japonica's genome with initial clues to its potential as an invasive pest.</title>
        <authorList>
            <person name="Cucini C."/>
            <person name="Boschi S."/>
            <person name="Funari R."/>
            <person name="Cardaioli E."/>
            <person name="Iannotti N."/>
            <person name="Marturano G."/>
            <person name="Paoli F."/>
            <person name="Bruttini M."/>
            <person name="Carapelli A."/>
            <person name="Frati F."/>
            <person name="Nardi F."/>
        </authorList>
    </citation>
    <scope>NUCLEOTIDE SEQUENCE [LARGE SCALE GENOMIC DNA]</scope>
    <source>
        <strain evidence="2">DMR45628</strain>
    </source>
</reference>
<dbReference type="Proteomes" id="UP001458880">
    <property type="component" value="Unassembled WGS sequence"/>
</dbReference>
<feature type="compositionally biased region" description="Basic and acidic residues" evidence="1">
    <location>
        <begin position="8"/>
        <end position="18"/>
    </location>
</feature>
<accession>A0AAW1JHI0</accession>
<feature type="compositionally biased region" description="Acidic residues" evidence="1">
    <location>
        <begin position="80"/>
        <end position="92"/>
    </location>
</feature>
<feature type="compositionally biased region" description="Acidic residues" evidence="1">
    <location>
        <begin position="235"/>
        <end position="249"/>
    </location>
</feature>
<evidence type="ECO:0000256" key="1">
    <source>
        <dbReference type="SAM" id="MobiDB-lite"/>
    </source>
</evidence>